<evidence type="ECO:0000256" key="2">
    <source>
        <dbReference type="ARBA" id="ARBA00022980"/>
    </source>
</evidence>
<keyword evidence="2 4" id="KW-0689">Ribosomal protein</keyword>
<dbReference type="InterPro" id="IPR016095">
    <property type="entry name" value="Ribosomal_uL1_3-a/b-sand"/>
</dbReference>
<name>A0AB34FGV3_9HYPO</name>
<organism evidence="4 5">
    <name type="scientific">Purpureocillium lavendulum</name>
    <dbReference type="NCBI Taxonomy" id="1247861"/>
    <lineage>
        <taxon>Eukaryota</taxon>
        <taxon>Fungi</taxon>
        <taxon>Dikarya</taxon>
        <taxon>Ascomycota</taxon>
        <taxon>Pezizomycotina</taxon>
        <taxon>Sordariomycetes</taxon>
        <taxon>Hypocreomycetidae</taxon>
        <taxon>Hypocreales</taxon>
        <taxon>Ophiocordycipitaceae</taxon>
        <taxon>Purpureocillium</taxon>
    </lineage>
</organism>
<dbReference type="CDD" id="cd00403">
    <property type="entry name" value="Ribosomal_L1"/>
    <property type="match status" value="1"/>
</dbReference>
<dbReference type="Gene3D" id="3.40.50.790">
    <property type="match status" value="1"/>
</dbReference>
<accession>A0AB34FGV3</accession>
<dbReference type="PANTHER" id="PTHR36427:SF3">
    <property type="entry name" value="LARGE RIBOSOMAL SUBUNIT PROTEIN UL1M"/>
    <property type="match status" value="1"/>
</dbReference>
<gene>
    <name evidence="4" type="primary">RP-L1</name>
    <name evidence="4" type="ORF">O9K51_08783</name>
</gene>
<dbReference type="SUPFAM" id="SSF56808">
    <property type="entry name" value="Ribosomal protein L1"/>
    <property type="match status" value="1"/>
</dbReference>
<protein>
    <submittedName>
        <fullName evidence="4">60S ribosomal protein L1</fullName>
    </submittedName>
</protein>
<dbReference type="Proteomes" id="UP001163105">
    <property type="component" value="Unassembled WGS sequence"/>
</dbReference>
<evidence type="ECO:0000256" key="1">
    <source>
        <dbReference type="ARBA" id="ARBA00010531"/>
    </source>
</evidence>
<reference evidence="4" key="1">
    <citation type="submission" date="2023-01" db="EMBL/GenBank/DDBJ databases">
        <title>The growth and conidiation of Purpureocillium lavendulum are regulated by nitrogen source and histone H3K14 acetylation.</title>
        <authorList>
            <person name="Tang P."/>
            <person name="Han J."/>
            <person name="Zhang C."/>
            <person name="Tang P."/>
            <person name="Qi F."/>
            <person name="Zhang K."/>
            <person name="Liang L."/>
        </authorList>
    </citation>
    <scope>NUCLEOTIDE SEQUENCE</scope>
    <source>
        <strain evidence="4">YMF1.00683</strain>
    </source>
</reference>
<sequence length="943" mass="99746">MYLVHALVYPVEAASLQLDNVISLELADAGVAPGFLDARRVGVEEVLNVVILLKLVLGDEVVKVPELGRHQLEALSGQPGDLLVRSLEVALEVELHGHGLNRVLGRKLSDKAVTPAHESHLLVNLEALGIGLVDVDLRREDDILHADARVLGVLGTLLNHNARGSLRADQLGLNHVLLEQSGVTGNDGVDLLLVGIPEACPVHDDNIAAGALADDKVSQRRDRHATPAHASDCRHSRVVPAPHLAGVDQLGQLALGKERADEVHAGKVPHVHLAEAQRIEEPLVLGVAVRVLGGAQGVRDTLVAVDDRAGKVVHGVHVPLAPGAVVGIVDVASVDDGVAHCLVRVVEGDLGTDAVRQALGGALLHLLEDTQVLLDGAVAALGGNAVHSLGTHRLLVRVVGVGLAHGDEFLAHVVQVVEVVGGVGQGIGLDSHEGEILDNGILELLALLGGVRVVEAQAHLALVGDVAEVVAEKSSLGVPNVQESGDDALVGVLEGEVVVGARLLGLAALGVLLNLGVGLLDEGEPPGHVGEAIAADEAQGGLVGLERLPGLLLEVRQAVPLQVRPQRQVLVEVAEMGLNGAEVPGELGGESLELGVLHVGGALVERLEGAHWLEHSRPVLDFLRVWPERHDPLRAPSTAPAMPPIDRCLASMARLSLTQFSQAARPSASSIPRFLAPALVQSRQASVVRIKKTKKKRPIPKDFKRHNLDKRQFPQFSLCEAMRVLRAVEVGEPPASVKYEIHINLKTARNGPVIKNSIRLPHPVQSDWQIAVICPEGSDIATAATAAGAVAVGEETLFEAIRQEKIDFDRLICHESSEKALNKAGLGKILGPKGLMPSKRMKTIVSDVPKSIRDSAGAADYRERQGVIRMAIGQLGYTPDQLKANIQSLLKKIKSECAEISEEVSKEVHEVILSTTHGPALSLNGKLRDAEDQVTPQALSNVM</sequence>
<dbReference type="EMBL" id="JAQHRD010000008">
    <property type="protein sequence ID" value="KAJ6438192.1"/>
    <property type="molecule type" value="Genomic_DNA"/>
</dbReference>
<comment type="caution">
    <text evidence="4">The sequence shown here is derived from an EMBL/GenBank/DDBJ whole genome shotgun (WGS) entry which is preliminary data.</text>
</comment>
<dbReference type="InterPro" id="IPR028364">
    <property type="entry name" value="Ribosomal_uL1/biogenesis"/>
</dbReference>
<keyword evidence="3" id="KW-0687">Ribonucleoprotein</keyword>
<proteinExistence type="inferred from homology"/>
<evidence type="ECO:0000313" key="4">
    <source>
        <dbReference type="EMBL" id="KAJ6438192.1"/>
    </source>
</evidence>
<dbReference type="PANTHER" id="PTHR36427">
    <property type="entry name" value="54S RIBOSOMAL PROTEIN L1, MITOCHONDRIAL"/>
    <property type="match status" value="1"/>
</dbReference>
<dbReference type="InterPro" id="IPR023674">
    <property type="entry name" value="Ribosomal_uL1-like"/>
</dbReference>
<dbReference type="GO" id="GO:0005762">
    <property type="term" value="C:mitochondrial large ribosomal subunit"/>
    <property type="evidence" value="ECO:0007669"/>
    <property type="project" value="TreeGrafter"/>
</dbReference>
<dbReference type="GO" id="GO:0003735">
    <property type="term" value="F:structural constituent of ribosome"/>
    <property type="evidence" value="ECO:0007669"/>
    <property type="project" value="TreeGrafter"/>
</dbReference>
<keyword evidence="5" id="KW-1185">Reference proteome</keyword>
<dbReference type="Pfam" id="PF00687">
    <property type="entry name" value="Ribosomal_L1"/>
    <property type="match status" value="1"/>
</dbReference>
<comment type="similarity">
    <text evidence="1">Belongs to the universal ribosomal protein uL1 family.</text>
</comment>
<evidence type="ECO:0000256" key="3">
    <source>
        <dbReference type="ARBA" id="ARBA00023274"/>
    </source>
</evidence>
<evidence type="ECO:0000313" key="5">
    <source>
        <dbReference type="Proteomes" id="UP001163105"/>
    </source>
</evidence>
<dbReference type="Gene3D" id="3.30.190.20">
    <property type="match status" value="1"/>
</dbReference>
<dbReference type="AlphaFoldDB" id="A0AB34FGV3"/>